<reference evidence="1" key="2">
    <citation type="journal article" date="2014" name="ISME J.">
        <title>Microbial stratification in low pH oxic and suboxic macroscopic growths along an acid mine drainage.</title>
        <authorList>
            <person name="Mendez-Garcia C."/>
            <person name="Mesa V."/>
            <person name="Sprenger R.R."/>
            <person name="Richter M."/>
            <person name="Diez M.S."/>
            <person name="Solano J."/>
            <person name="Bargiela R."/>
            <person name="Golyshina O.V."/>
            <person name="Manteca A."/>
            <person name="Ramos J.L."/>
            <person name="Gallego J.R."/>
            <person name="Llorente I."/>
            <person name="Martins Dos Santos V.A."/>
            <person name="Jensen O.N."/>
            <person name="Pelaez A.I."/>
            <person name="Sanchez J."/>
            <person name="Ferrer M."/>
        </authorList>
    </citation>
    <scope>NUCLEOTIDE SEQUENCE</scope>
</reference>
<dbReference type="EMBL" id="AUZX01014069">
    <property type="protein sequence ID" value="EQD33378.1"/>
    <property type="molecule type" value="Genomic_DNA"/>
</dbReference>
<organism evidence="1">
    <name type="scientific">mine drainage metagenome</name>
    <dbReference type="NCBI Taxonomy" id="410659"/>
    <lineage>
        <taxon>unclassified sequences</taxon>
        <taxon>metagenomes</taxon>
        <taxon>ecological metagenomes</taxon>
    </lineage>
</organism>
<dbReference type="AlphaFoldDB" id="T0YJP0"/>
<sequence>HALAARCMVLFSPVYGELVPADLAQWILDDKLDVRFQMQLHKILWGEQPGR</sequence>
<evidence type="ECO:0000313" key="1">
    <source>
        <dbReference type="EMBL" id="EQD33378.1"/>
    </source>
</evidence>
<protein>
    <submittedName>
        <fullName evidence="1">Radical SAM domain protein</fullName>
    </submittedName>
</protein>
<name>T0YJP0_9ZZZZ</name>
<accession>T0YJP0</accession>
<comment type="caution">
    <text evidence="1">The sequence shown here is derived from an EMBL/GenBank/DDBJ whole genome shotgun (WGS) entry which is preliminary data.</text>
</comment>
<proteinExistence type="predicted"/>
<reference evidence="1" key="1">
    <citation type="submission" date="2013-08" db="EMBL/GenBank/DDBJ databases">
        <authorList>
            <person name="Mendez C."/>
            <person name="Richter M."/>
            <person name="Ferrer M."/>
            <person name="Sanchez J."/>
        </authorList>
    </citation>
    <scope>NUCLEOTIDE SEQUENCE</scope>
</reference>
<gene>
    <name evidence="1" type="ORF">B1A_19071</name>
</gene>
<feature type="non-terminal residue" evidence="1">
    <location>
        <position position="1"/>
    </location>
</feature>